<feature type="transmembrane region" description="Helical" evidence="2">
    <location>
        <begin position="421"/>
        <end position="442"/>
    </location>
</feature>
<evidence type="ECO:0000313" key="5">
    <source>
        <dbReference type="Proteomes" id="UP000241890"/>
    </source>
</evidence>
<dbReference type="InterPro" id="IPR004331">
    <property type="entry name" value="SPX_dom"/>
</dbReference>
<feature type="transmembrane region" description="Helical" evidence="2">
    <location>
        <begin position="392"/>
        <end position="414"/>
    </location>
</feature>
<feature type="compositionally biased region" description="Basic residues" evidence="1">
    <location>
        <begin position="184"/>
        <end position="193"/>
    </location>
</feature>
<reference evidence="4 5" key="1">
    <citation type="submission" date="2017-12" db="EMBL/GenBank/DDBJ databases">
        <title>Sequencing, de novo assembly and annotation of complete genome of a new Thraustochytrid species, strain FCC1311.</title>
        <authorList>
            <person name="Sedici K."/>
            <person name="Godart F."/>
            <person name="Aiese Cigliano R."/>
            <person name="Sanseverino W."/>
            <person name="Barakat M."/>
            <person name="Ortet P."/>
            <person name="Marechal E."/>
            <person name="Cagnac O."/>
            <person name="Amato A."/>
        </authorList>
    </citation>
    <scope>NUCLEOTIDE SEQUENCE [LARGE SCALE GENOMIC DNA]</scope>
</reference>
<dbReference type="PROSITE" id="PS51382">
    <property type="entry name" value="SPX"/>
    <property type="match status" value="1"/>
</dbReference>
<evidence type="ECO:0000256" key="1">
    <source>
        <dbReference type="SAM" id="MobiDB-lite"/>
    </source>
</evidence>
<dbReference type="OrthoDB" id="9970435at2759"/>
<evidence type="ECO:0000256" key="2">
    <source>
        <dbReference type="SAM" id="Phobius"/>
    </source>
</evidence>
<feature type="transmembrane region" description="Helical" evidence="2">
    <location>
        <begin position="728"/>
        <end position="748"/>
    </location>
</feature>
<feature type="transmembrane region" description="Helical" evidence="2">
    <location>
        <begin position="473"/>
        <end position="492"/>
    </location>
</feature>
<evidence type="ECO:0000259" key="3">
    <source>
        <dbReference type="PROSITE" id="PS51382"/>
    </source>
</evidence>
<feature type="transmembrane region" description="Helical" evidence="2">
    <location>
        <begin position="810"/>
        <end position="830"/>
    </location>
</feature>
<keyword evidence="5" id="KW-1185">Reference proteome</keyword>
<feature type="transmembrane region" description="Helical" evidence="2">
    <location>
        <begin position="669"/>
        <end position="691"/>
    </location>
</feature>
<sequence>MKFGKHLQEEAVLGWRYVDYIGLKQLLKSIVDKGAAARKPRQVNSFAQQLAEELKAVEAFFIEKQAEARRELERLQNDLYVCEGWVESNYPDTDDHLEGIVQGFTDLGLVVAKLLHYLELNVTATRKIVKKYSHVTGHHAGPSLLSGAGALEFERLSDPYELTEIVIAVQAGLERSRVLRSALRGRREARRSVRQSPYAGADATSKGASGYGTVPRKGYASPGGVEGVINEEALDSDSDGAEIPDKIKLGAVHGLEESNPMLRRHSSNASDASNSNDDQSSLRFRRFLASQLLISNATHKRLAAELELSRARVNRKPRHEYFHNLTQAFTQGKNQESGTAEGAAKTRAMRQDRRNQTALIVGVLMLALLYSMNLGSLAPYNLFYAEVTATPIGSSAFSFAAIRLCSWVCAFAVASLSRRGFFSVVIASAVALTLGNLLYASVFSTYFEYGPEGVAGQPGDPQIIEDRAAHTDVMLLAGFFMIGTGGFLINVLPALACGRPTIVLSRCVEKLAATAFATAVLGELIGRAVSACTTSWDFGKETRFHSLLINGLSLPALVLSGLWLAVLASLVVPWLLRGLYRACCVPARAPLTSTEEDEVHPLYAGISSILSANYLKRLDVTSVYGGATAKASVPVPDWTFGLALQGCSAFAQAIVFGVTIVNLQMVFSAAWPVVSLVSLAWSAVVFPSLYATTLAIRFAGAWLVLRMSLVVSVFLACFLLPLDGIGTTYTFARFLSLSIALQIFLVALRSVSNYGMCRLAERGADEAPLPQYGLLGPLLAVEASRYCGEVAAYTLLGIALRETVFDPSAVLNYAFGAVALLLGTCLLAIAGH</sequence>
<keyword evidence="4" id="KW-0675">Receptor</keyword>
<dbReference type="PANTHER" id="PTHR45978">
    <property type="entry name" value="SPX DOMAIN-CONTAINING PROTEIN 3"/>
    <property type="match status" value="1"/>
</dbReference>
<feature type="transmembrane region" description="Helical" evidence="2">
    <location>
        <begin position="513"/>
        <end position="536"/>
    </location>
</feature>
<feature type="transmembrane region" description="Helical" evidence="2">
    <location>
        <begin position="640"/>
        <end position="663"/>
    </location>
</feature>
<keyword evidence="2" id="KW-0812">Transmembrane</keyword>
<organism evidence="4 5">
    <name type="scientific">Hondaea fermentalgiana</name>
    <dbReference type="NCBI Taxonomy" id="2315210"/>
    <lineage>
        <taxon>Eukaryota</taxon>
        <taxon>Sar</taxon>
        <taxon>Stramenopiles</taxon>
        <taxon>Bigyra</taxon>
        <taxon>Labyrinthulomycetes</taxon>
        <taxon>Thraustochytrida</taxon>
        <taxon>Thraustochytriidae</taxon>
        <taxon>Hondaea</taxon>
    </lineage>
</organism>
<keyword evidence="2" id="KW-1133">Transmembrane helix</keyword>
<feature type="transmembrane region" description="Helical" evidence="2">
    <location>
        <begin position="703"/>
        <end position="722"/>
    </location>
</feature>
<dbReference type="CDD" id="cd14447">
    <property type="entry name" value="SPX"/>
    <property type="match status" value="1"/>
</dbReference>
<dbReference type="AlphaFoldDB" id="A0A2R5G3M4"/>
<gene>
    <name evidence="4" type="ORF">FCC1311_018292</name>
</gene>
<keyword evidence="2" id="KW-0472">Membrane</keyword>
<name>A0A2R5G3M4_9STRA</name>
<feature type="domain" description="SPX" evidence="3">
    <location>
        <begin position="1"/>
        <end position="146"/>
    </location>
</feature>
<proteinExistence type="predicted"/>
<dbReference type="EMBL" id="BEYU01000013">
    <property type="protein sequence ID" value="GBG25610.1"/>
    <property type="molecule type" value="Genomic_DNA"/>
</dbReference>
<dbReference type="GO" id="GO:0016036">
    <property type="term" value="P:cellular response to phosphate starvation"/>
    <property type="evidence" value="ECO:0007669"/>
    <property type="project" value="InterPro"/>
</dbReference>
<comment type="caution">
    <text evidence="4">The sequence shown here is derived from an EMBL/GenBank/DDBJ whole genome shotgun (WGS) entry which is preliminary data.</text>
</comment>
<dbReference type="InParanoid" id="A0A2R5G3M4"/>
<dbReference type="Proteomes" id="UP000241890">
    <property type="component" value="Unassembled WGS sequence"/>
</dbReference>
<feature type="region of interest" description="Disordered" evidence="1">
    <location>
        <begin position="184"/>
        <end position="224"/>
    </location>
</feature>
<feature type="transmembrane region" description="Helical" evidence="2">
    <location>
        <begin position="556"/>
        <end position="576"/>
    </location>
</feature>
<evidence type="ECO:0000313" key="4">
    <source>
        <dbReference type="EMBL" id="GBG25610.1"/>
    </source>
</evidence>
<protein>
    <submittedName>
        <fullName evidence="4">Xenotropic and polytropic retrovirus receptor 1-like</fullName>
    </submittedName>
</protein>
<feature type="transmembrane region" description="Helical" evidence="2">
    <location>
        <begin position="357"/>
        <end position="380"/>
    </location>
</feature>
<dbReference type="InterPro" id="IPR031142">
    <property type="entry name" value="SPX_prot"/>
</dbReference>
<accession>A0A2R5G3M4</accession>
<dbReference type="PANTHER" id="PTHR45978:SF1">
    <property type="entry name" value="SPX DOMAIN-CONTAINING PROTEIN"/>
    <property type="match status" value="1"/>
</dbReference>